<feature type="compositionally biased region" description="Acidic residues" evidence="9">
    <location>
        <begin position="280"/>
        <end position="295"/>
    </location>
</feature>
<feature type="region of interest" description="Disordered" evidence="9">
    <location>
        <begin position="214"/>
        <end position="238"/>
    </location>
</feature>
<evidence type="ECO:0000259" key="10">
    <source>
        <dbReference type="PROSITE" id="PS50884"/>
    </source>
</evidence>
<dbReference type="InterPro" id="IPR045174">
    <property type="entry name" value="Dof"/>
</dbReference>
<dbReference type="Proteomes" id="UP000694251">
    <property type="component" value="Chromosome 9"/>
</dbReference>
<evidence type="ECO:0000256" key="5">
    <source>
        <dbReference type="ARBA" id="ARBA00023125"/>
    </source>
</evidence>
<feature type="domain" description="Dof-type" evidence="10">
    <location>
        <begin position="58"/>
        <end position="112"/>
    </location>
</feature>
<dbReference type="PROSITE" id="PS50884">
    <property type="entry name" value="ZF_DOF_2"/>
    <property type="match status" value="1"/>
</dbReference>
<dbReference type="EMBL" id="JAEFBJ010000009">
    <property type="protein sequence ID" value="KAG7573558.1"/>
    <property type="molecule type" value="Genomic_DNA"/>
</dbReference>
<dbReference type="PANTHER" id="PTHR31089:SF22">
    <property type="entry name" value="CYCLIC DOF FACTOR 4"/>
    <property type="match status" value="1"/>
</dbReference>
<keyword evidence="12" id="KW-1185">Reference proteome</keyword>
<comment type="caution">
    <text evidence="11">The sequence shown here is derived from an EMBL/GenBank/DDBJ whole genome shotgun (WGS) entry which is preliminary data.</text>
</comment>
<evidence type="ECO:0000313" key="11">
    <source>
        <dbReference type="EMBL" id="KAG7573558.1"/>
    </source>
</evidence>
<keyword evidence="2 8" id="KW-0863">Zinc-finger</keyword>
<protein>
    <submittedName>
        <fullName evidence="11">Zinc finger Dof-type</fullName>
    </submittedName>
</protein>
<keyword evidence="6" id="KW-0804">Transcription</keyword>
<name>A0A8T2AHZ2_ARASU</name>
<evidence type="ECO:0000256" key="6">
    <source>
        <dbReference type="ARBA" id="ARBA00023163"/>
    </source>
</evidence>
<keyword evidence="3" id="KW-0862">Zinc</keyword>
<evidence type="ECO:0000256" key="9">
    <source>
        <dbReference type="SAM" id="MobiDB-lite"/>
    </source>
</evidence>
<evidence type="ECO:0000256" key="2">
    <source>
        <dbReference type="ARBA" id="ARBA00022771"/>
    </source>
</evidence>
<evidence type="ECO:0000256" key="7">
    <source>
        <dbReference type="ARBA" id="ARBA00023242"/>
    </source>
</evidence>
<dbReference type="OrthoDB" id="1095295at2759"/>
<feature type="region of interest" description="Disordered" evidence="9">
    <location>
        <begin position="276"/>
        <end position="297"/>
    </location>
</feature>
<dbReference type="Pfam" id="PF02701">
    <property type="entry name" value="Zn_ribbon_Dof"/>
    <property type="match status" value="1"/>
</dbReference>
<dbReference type="AlphaFoldDB" id="A0A8T2AHZ2"/>
<dbReference type="GO" id="GO:0003700">
    <property type="term" value="F:DNA-binding transcription factor activity"/>
    <property type="evidence" value="ECO:0007669"/>
    <property type="project" value="InterPro"/>
</dbReference>
<accession>A0A8T2AHZ2</accession>
<evidence type="ECO:0000256" key="3">
    <source>
        <dbReference type="ARBA" id="ARBA00022833"/>
    </source>
</evidence>
<keyword evidence="5 8" id="KW-0238">DNA-binding</keyword>
<dbReference type="PANTHER" id="PTHR31089">
    <property type="entry name" value="CYCLIC DOF FACTOR 2"/>
    <property type="match status" value="1"/>
</dbReference>
<evidence type="ECO:0000256" key="4">
    <source>
        <dbReference type="ARBA" id="ARBA00023015"/>
    </source>
</evidence>
<reference evidence="11 12" key="1">
    <citation type="submission" date="2020-12" db="EMBL/GenBank/DDBJ databases">
        <title>Concerted genomic and epigenomic changes stabilize Arabidopsis allopolyploids.</title>
        <authorList>
            <person name="Chen Z."/>
        </authorList>
    </citation>
    <scope>NUCLEOTIDE SEQUENCE [LARGE SCALE GENOMIC DNA]</scope>
    <source>
        <strain evidence="11">As9502</strain>
        <tissue evidence="11">Leaf</tissue>
    </source>
</reference>
<gene>
    <name evidence="11" type="ORF">ISN44_As09g018350</name>
</gene>
<feature type="region of interest" description="Disordered" evidence="9">
    <location>
        <begin position="433"/>
        <end position="452"/>
    </location>
</feature>
<feature type="region of interest" description="Disordered" evidence="9">
    <location>
        <begin position="315"/>
        <end position="395"/>
    </location>
</feature>
<sequence>MATQDSQGIKLFGKTIAFNSQTIKNEEEKQPPEQEATTTVRSSSSSELTAEKRPDKIIACPRCKSMETKFCYFNNYNVNQPRHFCKGCHRYWTAGGALRNVPVGAGRRKSKPPGRVVVGMLGDGNGVHQVELINGLLVEEWQHAAAAAAHGGFRHDFPMKRLRQVKSKKMGGVEDNQWFDKFMDEIGLVFTKVDESIQKSIELWTELTKDIFDDQPNQGLTGQPDNGESGEENSSQYPVAEVKERPIQHWSMCLSEVKEKPSQHWAMRDSKIPESFIQDNDYDHDDDDYDEEDSESSLKWNVDYQLWSGYLSFEEEDDDSWNEDFDDEDEEEDTTVSKSSENMLDLNLGASATSNIPSSYHHRKEEDNDSWNEDFDDENEEEDSTVSKSSRNMSELDLGASATSYIPSSYHHHNEKDSGSSLKWKGCYQQLKNVDTSSEEDEESWDEEDDEVGEYLTEEVMEMSREQRMSKLRNESLVVHDDEDDMSDTLQGFVDVRQEMIANNTEFGEVEALLPEGDWVYVRRG</sequence>
<dbReference type="GO" id="GO:0005634">
    <property type="term" value="C:nucleus"/>
    <property type="evidence" value="ECO:0007669"/>
    <property type="project" value="UniProtKB-SubCell"/>
</dbReference>
<evidence type="ECO:0000313" key="12">
    <source>
        <dbReference type="Proteomes" id="UP000694251"/>
    </source>
</evidence>
<dbReference type="GO" id="GO:0003677">
    <property type="term" value="F:DNA binding"/>
    <property type="evidence" value="ECO:0007669"/>
    <property type="project" value="UniProtKB-UniRule"/>
</dbReference>
<evidence type="ECO:0000256" key="1">
    <source>
        <dbReference type="ARBA" id="ARBA00022723"/>
    </source>
</evidence>
<proteinExistence type="predicted"/>
<keyword evidence="4" id="KW-0805">Transcription regulation</keyword>
<feature type="compositionally biased region" description="Acidic residues" evidence="9">
    <location>
        <begin position="437"/>
        <end position="452"/>
    </location>
</feature>
<dbReference type="GO" id="GO:0008270">
    <property type="term" value="F:zinc ion binding"/>
    <property type="evidence" value="ECO:0007669"/>
    <property type="project" value="UniProtKB-KW"/>
</dbReference>
<feature type="compositionally biased region" description="Polar residues" evidence="9">
    <location>
        <begin position="215"/>
        <end position="237"/>
    </location>
</feature>
<feature type="compositionally biased region" description="Polar residues" evidence="9">
    <location>
        <begin position="36"/>
        <end position="48"/>
    </location>
</feature>
<keyword evidence="1" id="KW-0479">Metal-binding</keyword>
<feature type="region of interest" description="Disordered" evidence="9">
    <location>
        <begin position="21"/>
        <end position="51"/>
    </location>
</feature>
<comment type="subcellular location">
    <subcellularLocation>
        <location evidence="8">Nucleus</location>
    </subcellularLocation>
</comment>
<keyword evidence="7 8" id="KW-0539">Nucleus</keyword>
<feature type="compositionally biased region" description="Acidic residues" evidence="9">
    <location>
        <begin position="367"/>
        <end position="384"/>
    </location>
</feature>
<evidence type="ECO:0000256" key="8">
    <source>
        <dbReference type="PROSITE-ProRule" id="PRU00071"/>
    </source>
</evidence>
<dbReference type="PROSITE" id="PS01361">
    <property type="entry name" value="ZF_DOF_1"/>
    <property type="match status" value="1"/>
</dbReference>
<dbReference type="InterPro" id="IPR003851">
    <property type="entry name" value="Znf_Dof"/>
</dbReference>
<feature type="compositionally biased region" description="Acidic residues" evidence="9">
    <location>
        <begin position="315"/>
        <end position="334"/>
    </location>
</feature>
<organism evidence="11 12">
    <name type="scientific">Arabidopsis suecica</name>
    <name type="common">Swedish thale-cress</name>
    <name type="synonym">Cardaminopsis suecica</name>
    <dbReference type="NCBI Taxonomy" id="45249"/>
    <lineage>
        <taxon>Eukaryota</taxon>
        <taxon>Viridiplantae</taxon>
        <taxon>Streptophyta</taxon>
        <taxon>Embryophyta</taxon>
        <taxon>Tracheophyta</taxon>
        <taxon>Spermatophyta</taxon>
        <taxon>Magnoliopsida</taxon>
        <taxon>eudicotyledons</taxon>
        <taxon>Gunneridae</taxon>
        <taxon>Pentapetalae</taxon>
        <taxon>rosids</taxon>
        <taxon>malvids</taxon>
        <taxon>Brassicales</taxon>
        <taxon>Brassicaceae</taxon>
        <taxon>Camelineae</taxon>
        <taxon>Arabidopsis</taxon>
    </lineage>
</organism>